<organism evidence="2 3">
    <name type="scientific">Pantoea stewartii</name>
    <dbReference type="NCBI Taxonomy" id="66269"/>
    <lineage>
        <taxon>Bacteria</taxon>
        <taxon>Pseudomonadati</taxon>
        <taxon>Pseudomonadota</taxon>
        <taxon>Gammaproteobacteria</taxon>
        <taxon>Enterobacterales</taxon>
        <taxon>Erwiniaceae</taxon>
        <taxon>Pantoea</taxon>
    </lineage>
</organism>
<dbReference type="Proteomes" id="UP000072520">
    <property type="component" value="Unassembled WGS sequence"/>
</dbReference>
<evidence type="ECO:0000313" key="2">
    <source>
        <dbReference type="EMBL" id="KTS96585.1"/>
    </source>
</evidence>
<name>A0AB34VE39_9GAMM</name>
<proteinExistence type="predicted"/>
<dbReference type="AlphaFoldDB" id="A0AB34VE39"/>
<comment type="caution">
    <text evidence="2">The sequence shown here is derived from an EMBL/GenBank/DDBJ whole genome shotgun (WGS) entry which is preliminary data.</text>
</comment>
<dbReference type="EMBL" id="LDSI01000018">
    <property type="protein sequence ID" value="KTS96585.1"/>
    <property type="molecule type" value="Genomic_DNA"/>
</dbReference>
<sequence>MPKEVILLLSQQYLTNTIIGEAALNLIAINQDVSVESLVDELRVMKESEVDEKRLLQLADATKWLMGFRKIGARSSAGTSWSARKHPFSASSDNDYDDIFFK</sequence>
<evidence type="ECO:0000256" key="1">
    <source>
        <dbReference type="SAM" id="MobiDB-lite"/>
    </source>
</evidence>
<gene>
    <name evidence="2" type="ORF">RSA13_13210</name>
</gene>
<protein>
    <submittedName>
        <fullName evidence="2">Uncharacterized protein</fullName>
    </submittedName>
</protein>
<accession>A0AB34VE39</accession>
<dbReference type="RefSeq" id="WP_241492762.1">
    <property type="nucleotide sequence ID" value="NZ_LDSI01000018.1"/>
</dbReference>
<feature type="region of interest" description="Disordered" evidence="1">
    <location>
        <begin position="76"/>
        <end position="102"/>
    </location>
</feature>
<evidence type="ECO:0000313" key="3">
    <source>
        <dbReference type="Proteomes" id="UP000072520"/>
    </source>
</evidence>
<reference evidence="2 3" key="1">
    <citation type="journal article" date="2016" name="Front. Microbiol.">
        <title>Genomic Resource of Rice Seed Associated Bacteria.</title>
        <authorList>
            <person name="Midha S."/>
            <person name="Bansal K."/>
            <person name="Sharma S."/>
            <person name="Kumar N."/>
            <person name="Patil P.P."/>
            <person name="Chaudhry V."/>
            <person name="Patil P.B."/>
        </authorList>
    </citation>
    <scope>NUCLEOTIDE SEQUENCE [LARGE SCALE GENOMIC DNA]</scope>
    <source>
        <strain evidence="2 3">RSA13</strain>
    </source>
</reference>